<evidence type="ECO:0000313" key="2">
    <source>
        <dbReference type="Proteomes" id="UP000271098"/>
    </source>
</evidence>
<gene>
    <name evidence="1" type="ORF">GPUH_LOCUS25485</name>
</gene>
<reference evidence="3" key="1">
    <citation type="submission" date="2016-06" db="UniProtKB">
        <authorList>
            <consortium name="WormBaseParasite"/>
        </authorList>
    </citation>
    <scope>IDENTIFICATION</scope>
</reference>
<dbReference type="AlphaFoldDB" id="A0A183EWZ4"/>
<dbReference type="WBParaSite" id="GPUH_0002551501-mRNA-1">
    <property type="protein sequence ID" value="GPUH_0002551501-mRNA-1"/>
    <property type="gene ID" value="GPUH_0002551501"/>
</dbReference>
<name>A0A183EWZ4_9BILA</name>
<evidence type="ECO:0000313" key="3">
    <source>
        <dbReference type="WBParaSite" id="GPUH_0002551501-mRNA-1"/>
    </source>
</evidence>
<sequence>MIRKQKAERESTRADASLTILSSQCCLLKHECDDNASVDDDDVNDNDIYHCDNSLETMKHGIIWHNWNGIIFKKS</sequence>
<dbReference type="Proteomes" id="UP000271098">
    <property type="component" value="Unassembled WGS sequence"/>
</dbReference>
<organism evidence="3">
    <name type="scientific">Gongylonema pulchrum</name>
    <dbReference type="NCBI Taxonomy" id="637853"/>
    <lineage>
        <taxon>Eukaryota</taxon>
        <taxon>Metazoa</taxon>
        <taxon>Ecdysozoa</taxon>
        <taxon>Nematoda</taxon>
        <taxon>Chromadorea</taxon>
        <taxon>Rhabditida</taxon>
        <taxon>Spirurina</taxon>
        <taxon>Spiruromorpha</taxon>
        <taxon>Spiruroidea</taxon>
        <taxon>Gongylonematidae</taxon>
        <taxon>Gongylonema</taxon>
    </lineage>
</organism>
<accession>A0A183EWZ4</accession>
<evidence type="ECO:0000313" key="1">
    <source>
        <dbReference type="EMBL" id="VDN44266.1"/>
    </source>
</evidence>
<reference evidence="1 2" key="2">
    <citation type="submission" date="2018-11" db="EMBL/GenBank/DDBJ databases">
        <authorList>
            <consortium name="Pathogen Informatics"/>
        </authorList>
    </citation>
    <scope>NUCLEOTIDE SEQUENCE [LARGE SCALE GENOMIC DNA]</scope>
</reference>
<keyword evidence="2" id="KW-1185">Reference proteome</keyword>
<protein>
    <submittedName>
        <fullName evidence="3">Fibrinogen C-terminal domain-containing protein</fullName>
    </submittedName>
</protein>
<proteinExistence type="predicted"/>
<dbReference type="EMBL" id="UYRT01105408">
    <property type="protein sequence ID" value="VDN44266.1"/>
    <property type="molecule type" value="Genomic_DNA"/>
</dbReference>